<dbReference type="EMBL" id="OD565604">
    <property type="protein sequence ID" value="CAD7442182.1"/>
    <property type="molecule type" value="Genomic_DNA"/>
</dbReference>
<name>A0A7R9HZT6_9NEOP</name>
<protein>
    <submittedName>
        <fullName evidence="2">Uncharacterized protein</fullName>
    </submittedName>
</protein>
<reference evidence="2" key="1">
    <citation type="submission" date="2020-11" db="EMBL/GenBank/DDBJ databases">
        <authorList>
            <person name="Tran Van P."/>
        </authorList>
    </citation>
    <scope>NUCLEOTIDE SEQUENCE</scope>
</reference>
<evidence type="ECO:0000256" key="1">
    <source>
        <dbReference type="SAM" id="SignalP"/>
    </source>
</evidence>
<accession>A0A7R9HZT6</accession>
<sequence>MPANLFLTIGSPMLVWWLHGLRFHSRNKQTSGDGEVGDRISVESFEGLAGSSPFPGSYTPVLNPARRVVVESAMFKSV</sequence>
<feature type="chain" id="PRO_5030616036" evidence="1">
    <location>
        <begin position="21"/>
        <end position="78"/>
    </location>
</feature>
<dbReference type="AlphaFoldDB" id="A0A7R9HZT6"/>
<feature type="signal peptide" evidence="1">
    <location>
        <begin position="1"/>
        <end position="20"/>
    </location>
</feature>
<gene>
    <name evidence="2" type="ORF">TBIB3V08_LOCUS4621</name>
</gene>
<keyword evidence="1" id="KW-0732">Signal</keyword>
<evidence type="ECO:0000313" key="2">
    <source>
        <dbReference type="EMBL" id="CAD7442182.1"/>
    </source>
</evidence>
<organism evidence="2">
    <name type="scientific">Timema bartmani</name>
    <dbReference type="NCBI Taxonomy" id="61472"/>
    <lineage>
        <taxon>Eukaryota</taxon>
        <taxon>Metazoa</taxon>
        <taxon>Ecdysozoa</taxon>
        <taxon>Arthropoda</taxon>
        <taxon>Hexapoda</taxon>
        <taxon>Insecta</taxon>
        <taxon>Pterygota</taxon>
        <taxon>Neoptera</taxon>
        <taxon>Polyneoptera</taxon>
        <taxon>Phasmatodea</taxon>
        <taxon>Timematodea</taxon>
        <taxon>Timematoidea</taxon>
        <taxon>Timematidae</taxon>
        <taxon>Timema</taxon>
    </lineage>
</organism>
<proteinExistence type="predicted"/>